<comment type="caution">
    <text evidence="1">The sequence shown here is derived from an EMBL/GenBank/DDBJ whole genome shotgun (WGS) entry which is preliminary data.</text>
</comment>
<protein>
    <submittedName>
        <fullName evidence="1">Uncharacterized protein</fullName>
    </submittedName>
</protein>
<reference evidence="1 2" key="1">
    <citation type="journal article" date="2019" name="Sci. Rep.">
        <title>Orb-weaving spider Araneus ventricosus genome elucidates the spidroin gene catalogue.</title>
        <authorList>
            <person name="Kono N."/>
            <person name="Nakamura H."/>
            <person name="Ohtoshi R."/>
            <person name="Moran D.A.P."/>
            <person name="Shinohara A."/>
            <person name="Yoshida Y."/>
            <person name="Fujiwara M."/>
            <person name="Mori M."/>
            <person name="Tomita M."/>
            <person name="Arakawa K."/>
        </authorList>
    </citation>
    <scope>NUCLEOTIDE SEQUENCE [LARGE SCALE GENOMIC DNA]</scope>
</reference>
<dbReference type="EMBL" id="BGPR01001619">
    <property type="protein sequence ID" value="GBM58037.1"/>
    <property type="molecule type" value="Genomic_DNA"/>
</dbReference>
<evidence type="ECO:0000313" key="2">
    <source>
        <dbReference type="Proteomes" id="UP000499080"/>
    </source>
</evidence>
<dbReference type="AlphaFoldDB" id="A0A4Y2GXZ5"/>
<sequence length="152" mass="16889">MTAGEPVLVVLGSVLQIIILLENEATTKSIAYIRTHGVLKDEFILKLIHDSLDPPQGTHAKARDASPNYDISTPMLHCWNLVLGVEASALGMTNPLYPIRTKQHAFAFITPKDIFPLFLGPVLVCLRPFHKRLAVLRRDHWFLDEPSSSPAA</sequence>
<keyword evidence="2" id="KW-1185">Reference proteome</keyword>
<proteinExistence type="predicted"/>
<evidence type="ECO:0000313" key="1">
    <source>
        <dbReference type="EMBL" id="GBM58037.1"/>
    </source>
</evidence>
<gene>
    <name evidence="1" type="ORF">AVEN_170644_1</name>
</gene>
<dbReference type="Proteomes" id="UP000499080">
    <property type="component" value="Unassembled WGS sequence"/>
</dbReference>
<accession>A0A4Y2GXZ5</accession>
<organism evidence="1 2">
    <name type="scientific">Araneus ventricosus</name>
    <name type="common">Orbweaver spider</name>
    <name type="synonym">Epeira ventricosa</name>
    <dbReference type="NCBI Taxonomy" id="182803"/>
    <lineage>
        <taxon>Eukaryota</taxon>
        <taxon>Metazoa</taxon>
        <taxon>Ecdysozoa</taxon>
        <taxon>Arthropoda</taxon>
        <taxon>Chelicerata</taxon>
        <taxon>Arachnida</taxon>
        <taxon>Araneae</taxon>
        <taxon>Araneomorphae</taxon>
        <taxon>Entelegynae</taxon>
        <taxon>Araneoidea</taxon>
        <taxon>Araneidae</taxon>
        <taxon>Araneus</taxon>
    </lineage>
</organism>
<name>A0A4Y2GXZ5_ARAVE</name>